<dbReference type="KEGG" id="xfr:BER92_19260"/>
<reference evidence="1 3" key="1">
    <citation type="submission" date="2017-05" db="EMBL/GenBank/DDBJ databases">
        <authorList>
            <person name="Blom J."/>
        </authorList>
    </citation>
    <scope>NUCLEOTIDE SEQUENCE [LARGE SCALE GENOMIC DNA]</scope>
    <source>
        <strain evidence="1">PD885</strain>
    </source>
</reference>
<gene>
    <name evidence="2" type="ORF">PD5205_03961</name>
    <name evidence="1" type="ORF">PD885_03984</name>
</gene>
<reference evidence="2 4" key="2">
    <citation type="submission" date="2017-05" db="EMBL/GenBank/DDBJ databases">
        <authorList>
            <person name="Song R."/>
            <person name="Chenine A.L."/>
            <person name="Ruprecht R.M."/>
        </authorList>
    </citation>
    <scope>NUCLEOTIDE SEQUENCE [LARGE SCALE GENOMIC DNA]</scope>
    <source>
        <strain evidence="2">PD5205</strain>
    </source>
</reference>
<dbReference type="AlphaFoldDB" id="A0A1Y6H1Q3"/>
<dbReference type="OrthoDB" id="4727912at2"/>
<evidence type="ECO:0000313" key="4">
    <source>
        <dbReference type="Proteomes" id="UP000195953"/>
    </source>
</evidence>
<dbReference type="EMBL" id="LT853885">
    <property type="protein sequence ID" value="SMR05233.1"/>
    <property type="molecule type" value="Genomic_DNA"/>
</dbReference>
<dbReference type="Proteomes" id="UP000195953">
    <property type="component" value="Chromosome 1"/>
</dbReference>
<protein>
    <submittedName>
        <fullName evidence="2">Uncharacterized protein</fullName>
    </submittedName>
</protein>
<dbReference type="RefSeq" id="WP_002803938.1">
    <property type="nucleotide sequence ID" value="NZ_JAUBLD010000037.1"/>
</dbReference>
<evidence type="ECO:0000313" key="2">
    <source>
        <dbReference type="EMBL" id="SMR05233.1"/>
    </source>
</evidence>
<evidence type="ECO:0000313" key="1">
    <source>
        <dbReference type="EMBL" id="SMR01198.1"/>
    </source>
</evidence>
<sequence length="66" mass="7433">MDAFDRTQLSPKCQFRSDFFDRHGGPREPAYEEALKTLSFGDKVKVGKNFCGLSGGVRQRRVPAAR</sequence>
<organism evidence="2 4">
    <name type="scientific">Xanthomonas fragariae</name>
    <dbReference type="NCBI Taxonomy" id="48664"/>
    <lineage>
        <taxon>Bacteria</taxon>
        <taxon>Pseudomonadati</taxon>
        <taxon>Pseudomonadota</taxon>
        <taxon>Gammaproteobacteria</taxon>
        <taxon>Lysobacterales</taxon>
        <taxon>Lysobacteraceae</taxon>
        <taxon>Xanthomonas</taxon>
    </lineage>
</organism>
<name>A0A1Y6H1Q3_9XANT</name>
<dbReference type="EMBL" id="LT853882">
    <property type="protein sequence ID" value="SMR01198.1"/>
    <property type="molecule type" value="Genomic_DNA"/>
</dbReference>
<keyword evidence="3" id="KW-1185">Reference proteome</keyword>
<evidence type="ECO:0000313" key="3">
    <source>
        <dbReference type="Proteomes" id="UP000195877"/>
    </source>
</evidence>
<accession>A0A1Y6H1Q3</accession>
<proteinExistence type="predicted"/>
<dbReference type="Proteomes" id="UP000195877">
    <property type="component" value="Chromosome 1"/>
</dbReference>